<evidence type="ECO:0000256" key="1">
    <source>
        <dbReference type="SAM" id="Phobius"/>
    </source>
</evidence>
<dbReference type="RefSeq" id="WP_188508104.1">
    <property type="nucleotide sequence ID" value="NZ_BMER01000006.1"/>
</dbReference>
<feature type="transmembrane region" description="Helical" evidence="1">
    <location>
        <begin position="67"/>
        <end position="90"/>
    </location>
</feature>
<evidence type="ECO:0000313" key="3">
    <source>
        <dbReference type="Proteomes" id="UP000660862"/>
    </source>
</evidence>
<evidence type="ECO:0000313" key="2">
    <source>
        <dbReference type="EMBL" id="GGH01606.1"/>
    </source>
</evidence>
<reference evidence="2" key="1">
    <citation type="journal article" date="2014" name="Int. J. Syst. Evol. Microbiol.">
        <title>Complete genome sequence of Corynebacterium casei LMG S-19264T (=DSM 44701T), isolated from a smear-ripened cheese.</title>
        <authorList>
            <consortium name="US DOE Joint Genome Institute (JGI-PGF)"/>
            <person name="Walter F."/>
            <person name="Albersmeier A."/>
            <person name="Kalinowski J."/>
            <person name="Ruckert C."/>
        </authorList>
    </citation>
    <scope>NUCLEOTIDE SEQUENCE</scope>
    <source>
        <strain evidence="2">CGMCC 1.12195</strain>
    </source>
</reference>
<keyword evidence="1" id="KW-0812">Transmembrane</keyword>
<proteinExistence type="predicted"/>
<feature type="transmembrane region" description="Helical" evidence="1">
    <location>
        <begin position="21"/>
        <end position="40"/>
    </location>
</feature>
<dbReference type="AlphaFoldDB" id="A0A917MGT7"/>
<dbReference type="EMBL" id="BMER01000006">
    <property type="protein sequence ID" value="GGH01606.1"/>
    <property type="molecule type" value="Genomic_DNA"/>
</dbReference>
<accession>A0A917MGT7</accession>
<protein>
    <submittedName>
        <fullName evidence="2">Uncharacterized protein</fullName>
    </submittedName>
</protein>
<dbReference type="Proteomes" id="UP000660862">
    <property type="component" value="Unassembled WGS sequence"/>
</dbReference>
<comment type="caution">
    <text evidence="2">The sequence shown here is derived from an EMBL/GenBank/DDBJ whole genome shotgun (WGS) entry which is preliminary data.</text>
</comment>
<keyword evidence="1" id="KW-1133">Transmembrane helix</keyword>
<sequence length="111" mass="12628">MDIGNGKAYSPLLDNESKAKWTVRFFGMACVLLVFEIYHYTAQIDLLERIIIGREASLGEIAANERIQIALLFGVLVSLVMATVFFLMWFHSVYLNLKLAGLNLTDEWNKL</sequence>
<keyword evidence="1" id="KW-0472">Membrane</keyword>
<organism evidence="2 3">
    <name type="scientific">Parapedobacter pyrenivorans</name>
    <dbReference type="NCBI Taxonomy" id="1305674"/>
    <lineage>
        <taxon>Bacteria</taxon>
        <taxon>Pseudomonadati</taxon>
        <taxon>Bacteroidota</taxon>
        <taxon>Sphingobacteriia</taxon>
        <taxon>Sphingobacteriales</taxon>
        <taxon>Sphingobacteriaceae</taxon>
        <taxon>Parapedobacter</taxon>
    </lineage>
</organism>
<keyword evidence="3" id="KW-1185">Reference proteome</keyword>
<reference evidence="2" key="2">
    <citation type="submission" date="2020-09" db="EMBL/GenBank/DDBJ databases">
        <authorList>
            <person name="Sun Q."/>
            <person name="Zhou Y."/>
        </authorList>
    </citation>
    <scope>NUCLEOTIDE SEQUENCE</scope>
    <source>
        <strain evidence="2">CGMCC 1.12195</strain>
    </source>
</reference>
<gene>
    <name evidence="2" type="ORF">GCM10007415_42150</name>
</gene>
<name>A0A917MGT7_9SPHI</name>